<evidence type="ECO:0000256" key="4">
    <source>
        <dbReference type="ARBA" id="ARBA00022989"/>
    </source>
</evidence>
<dbReference type="Proteomes" id="UP001368500">
    <property type="component" value="Unassembled WGS sequence"/>
</dbReference>
<keyword evidence="5 6" id="KW-0472">Membrane</keyword>
<feature type="transmembrane region" description="Helical" evidence="6">
    <location>
        <begin position="128"/>
        <end position="150"/>
    </location>
</feature>
<evidence type="ECO:0000313" key="9">
    <source>
        <dbReference type="Proteomes" id="UP001368500"/>
    </source>
</evidence>
<feature type="transmembrane region" description="Helical" evidence="6">
    <location>
        <begin position="332"/>
        <end position="354"/>
    </location>
</feature>
<feature type="transmembrane region" description="Helical" evidence="6">
    <location>
        <begin position="244"/>
        <end position="263"/>
    </location>
</feature>
<feature type="transmembrane region" description="Helical" evidence="6">
    <location>
        <begin position="38"/>
        <end position="58"/>
    </location>
</feature>
<dbReference type="PRINTS" id="PR01035">
    <property type="entry name" value="TCRTETA"/>
</dbReference>
<gene>
    <name evidence="8" type="ORF">AACH11_18250</name>
</gene>
<keyword evidence="2" id="KW-0813">Transport</keyword>
<dbReference type="InterPro" id="IPR020846">
    <property type="entry name" value="MFS_dom"/>
</dbReference>
<protein>
    <submittedName>
        <fullName evidence="8">MFS transporter</fullName>
    </submittedName>
</protein>
<evidence type="ECO:0000256" key="5">
    <source>
        <dbReference type="ARBA" id="ARBA00023136"/>
    </source>
</evidence>
<dbReference type="InterPro" id="IPR001958">
    <property type="entry name" value="Tet-R_TetA/multi-R_MdtG-like"/>
</dbReference>
<feature type="transmembrane region" description="Helical" evidence="6">
    <location>
        <begin position="70"/>
        <end position="89"/>
    </location>
</feature>
<comment type="caution">
    <text evidence="8">The sequence shown here is derived from an EMBL/GenBank/DDBJ whole genome shotgun (WGS) entry which is preliminary data.</text>
</comment>
<evidence type="ECO:0000256" key="2">
    <source>
        <dbReference type="ARBA" id="ARBA00022448"/>
    </source>
</evidence>
<dbReference type="EMBL" id="JBBUTF010000017">
    <property type="protein sequence ID" value="MEK8027906.1"/>
    <property type="molecule type" value="Genomic_DNA"/>
</dbReference>
<evidence type="ECO:0000256" key="3">
    <source>
        <dbReference type="ARBA" id="ARBA00022692"/>
    </source>
</evidence>
<organism evidence="8 9">
    <name type="scientific">Pseudaquabacterium rugosum</name>
    <dbReference type="NCBI Taxonomy" id="2984194"/>
    <lineage>
        <taxon>Bacteria</taxon>
        <taxon>Pseudomonadati</taxon>
        <taxon>Pseudomonadota</taxon>
        <taxon>Betaproteobacteria</taxon>
        <taxon>Burkholderiales</taxon>
        <taxon>Sphaerotilaceae</taxon>
        <taxon>Pseudaquabacterium</taxon>
    </lineage>
</organism>
<feature type="transmembrane region" description="Helical" evidence="6">
    <location>
        <begin position="156"/>
        <end position="176"/>
    </location>
</feature>
<dbReference type="PANTHER" id="PTHR23504">
    <property type="entry name" value="MAJOR FACILITATOR SUPERFAMILY DOMAIN-CONTAINING PROTEIN 10"/>
    <property type="match status" value="1"/>
</dbReference>
<dbReference type="RefSeq" id="WP_341375686.1">
    <property type="nucleotide sequence ID" value="NZ_JBBUTF010000017.1"/>
</dbReference>
<dbReference type="PANTHER" id="PTHR23504:SF15">
    <property type="entry name" value="MAJOR FACILITATOR SUPERFAMILY (MFS) PROFILE DOMAIN-CONTAINING PROTEIN"/>
    <property type="match status" value="1"/>
</dbReference>
<evidence type="ECO:0000313" key="8">
    <source>
        <dbReference type="EMBL" id="MEK8027906.1"/>
    </source>
</evidence>
<keyword evidence="4 6" id="KW-1133">Transmembrane helix</keyword>
<dbReference type="InterPro" id="IPR036259">
    <property type="entry name" value="MFS_trans_sf"/>
</dbReference>
<feature type="transmembrane region" description="Helical" evidence="6">
    <location>
        <begin position="211"/>
        <end position="232"/>
    </location>
</feature>
<feature type="transmembrane region" description="Helical" evidence="6">
    <location>
        <begin position="366"/>
        <end position="387"/>
    </location>
</feature>
<dbReference type="InterPro" id="IPR011701">
    <property type="entry name" value="MFS"/>
</dbReference>
<feature type="transmembrane region" description="Helical" evidence="6">
    <location>
        <begin position="275"/>
        <end position="292"/>
    </location>
</feature>
<comment type="subcellular location">
    <subcellularLocation>
        <location evidence="1">Membrane</location>
        <topology evidence="1">Multi-pass membrane protein</topology>
    </subcellularLocation>
</comment>
<feature type="transmembrane region" description="Helical" evidence="6">
    <location>
        <begin position="5"/>
        <end position="26"/>
    </location>
</feature>
<sequence>MRFILIAVLIDIIAIGVMIPVLPHLVGQFTSSAVEQNYWYGAVSFAFAFANFFGSPVLGALSDAHGRRPVLLLGFTGLALSFFVTAQATALWMLIAVRLVAGAMQSNAAVANAYVADITDPAHRARHFGMIGAAFGAGFTIGPMLGGWLGAQDLHLPFYVSGVLALINALYGWRVLPESLPPERRRPVDWRRANPVHALHGLTQLQGVGPLVAIVACSGLAQFVLHVVWVLYGSYRFGWGPAENGWSLFAVGVMSIIVQGGLLRHLLKRWSAATLVQWGLVSSTLAFVGWGLSTAPWMLYAVMAANLLGFAVNTAVQSLISQAADARSQGATLGAVAALNSLMAVLAPVIGAVLQAWGAHFPRDHLLVGLPFFFCALLQLCSTLIAWRHFRRHPELTARPAAAA</sequence>
<reference evidence="8 9" key="1">
    <citation type="submission" date="2024-04" db="EMBL/GenBank/DDBJ databases">
        <title>Novel species of the genus Ideonella isolated from streams.</title>
        <authorList>
            <person name="Lu H."/>
        </authorList>
    </citation>
    <scope>NUCLEOTIDE SEQUENCE [LARGE SCALE GENOMIC DNA]</scope>
    <source>
        <strain evidence="8 9">BYS139W</strain>
    </source>
</reference>
<keyword evidence="9" id="KW-1185">Reference proteome</keyword>
<evidence type="ECO:0000259" key="7">
    <source>
        <dbReference type="PROSITE" id="PS50850"/>
    </source>
</evidence>
<dbReference type="SUPFAM" id="SSF103473">
    <property type="entry name" value="MFS general substrate transporter"/>
    <property type="match status" value="1"/>
</dbReference>
<evidence type="ECO:0000256" key="6">
    <source>
        <dbReference type="SAM" id="Phobius"/>
    </source>
</evidence>
<feature type="transmembrane region" description="Helical" evidence="6">
    <location>
        <begin position="298"/>
        <end position="320"/>
    </location>
</feature>
<accession>A0ABU9BDP9</accession>
<dbReference type="Pfam" id="PF07690">
    <property type="entry name" value="MFS_1"/>
    <property type="match status" value="1"/>
</dbReference>
<feature type="domain" description="Major facilitator superfamily (MFS) profile" evidence="7">
    <location>
        <begin position="1"/>
        <end position="394"/>
    </location>
</feature>
<dbReference type="PROSITE" id="PS50850">
    <property type="entry name" value="MFS"/>
    <property type="match status" value="1"/>
</dbReference>
<evidence type="ECO:0000256" key="1">
    <source>
        <dbReference type="ARBA" id="ARBA00004141"/>
    </source>
</evidence>
<proteinExistence type="predicted"/>
<name>A0ABU9BDP9_9BURK</name>
<keyword evidence="3 6" id="KW-0812">Transmembrane</keyword>
<dbReference type="Gene3D" id="1.20.1250.20">
    <property type="entry name" value="MFS general substrate transporter like domains"/>
    <property type="match status" value="1"/>
</dbReference>